<organism evidence="9 10">
    <name type="scientific">Phaedon cochleariae</name>
    <name type="common">Mustard beetle</name>
    <dbReference type="NCBI Taxonomy" id="80249"/>
    <lineage>
        <taxon>Eukaryota</taxon>
        <taxon>Metazoa</taxon>
        <taxon>Ecdysozoa</taxon>
        <taxon>Arthropoda</taxon>
        <taxon>Hexapoda</taxon>
        <taxon>Insecta</taxon>
        <taxon>Pterygota</taxon>
        <taxon>Neoptera</taxon>
        <taxon>Endopterygota</taxon>
        <taxon>Coleoptera</taxon>
        <taxon>Polyphaga</taxon>
        <taxon>Cucujiformia</taxon>
        <taxon>Chrysomeloidea</taxon>
        <taxon>Chrysomelidae</taxon>
        <taxon>Chrysomelinae</taxon>
        <taxon>Chrysomelini</taxon>
        <taxon>Phaedon</taxon>
    </lineage>
</organism>
<dbReference type="PANTHER" id="PTHR21231">
    <property type="entry name" value="XPA-BINDING PROTEIN 1-RELATED"/>
    <property type="match status" value="1"/>
</dbReference>
<evidence type="ECO:0000256" key="6">
    <source>
        <dbReference type="ARBA" id="ARBA00023134"/>
    </source>
</evidence>
<evidence type="ECO:0000313" key="9">
    <source>
        <dbReference type="EMBL" id="CAH1119682.1"/>
    </source>
</evidence>
<evidence type="ECO:0000256" key="3">
    <source>
        <dbReference type="ARBA" id="ARBA00014588"/>
    </source>
</evidence>
<proteinExistence type="inferred from homology"/>
<dbReference type="AlphaFoldDB" id="A0A9P0GNI6"/>
<dbReference type="GO" id="GO:0005525">
    <property type="term" value="F:GTP binding"/>
    <property type="evidence" value="ECO:0007669"/>
    <property type="project" value="UniProtKB-KW"/>
</dbReference>
<dbReference type="GO" id="GO:0005737">
    <property type="term" value="C:cytoplasm"/>
    <property type="evidence" value="ECO:0007669"/>
    <property type="project" value="TreeGrafter"/>
</dbReference>
<dbReference type="OrthoDB" id="5839at2759"/>
<dbReference type="InterPro" id="IPR004130">
    <property type="entry name" value="Gpn"/>
</dbReference>
<evidence type="ECO:0000256" key="4">
    <source>
        <dbReference type="ARBA" id="ARBA00022741"/>
    </source>
</evidence>
<keyword evidence="10" id="KW-1185">Reference proteome</keyword>
<dbReference type="EMBL" id="OU896719">
    <property type="protein sequence ID" value="CAH1119682.1"/>
    <property type="molecule type" value="Genomic_DNA"/>
</dbReference>
<reference evidence="9" key="2">
    <citation type="submission" date="2022-10" db="EMBL/GenBank/DDBJ databases">
        <authorList>
            <consortium name="ENA_rothamsted_submissions"/>
            <consortium name="culmorum"/>
            <person name="King R."/>
        </authorList>
    </citation>
    <scope>NUCLEOTIDE SEQUENCE</scope>
</reference>
<dbReference type="FunFam" id="3.40.50.300:FF:000338">
    <property type="entry name" value="GPN-loop GTPase 2"/>
    <property type="match status" value="1"/>
</dbReference>
<dbReference type="Pfam" id="PF03029">
    <property type="entry name" value="ATP_bind_1"/>
    <property type="match status" value="1"/>
</dbReference>
<evidence type="ECO:0000313" key="10">
    <source>
        <dbReference type="Proteomes" id="UP001153737"/>
    </source>
</evidence>
<protein>
    <recommendedName>
        <fullName evidence="3 8">GPN-loop GTPase 2</fullName>
    </recommendedName>
</protein>
<evidence type="ECO:0000256" key="5">
    <source>
        <dbReference type="ARBA" id="ARBA00022801"/>
    </source>
</evidence>
<reference evidence="9" key="1">
    <citation type="submission" date="2022-01" db="EMBL/GenBank/DDBJ databases">
        <authorList>
            <person name="King R."/>
        </authorList>
    </citation>
    <scope>NUCLEOTIDE SEQUENCE</scope>
</reference>
<dbReference type="CDD" id="cd17871">
    <property type="entry name" value="GPN2"/>
    <property type="match status" value="1"/>
</dbReference>
<comment type="subunit">
    <text evidence="7">Heterodimers with GPN1 or GPN3. Binds to RNA polymerase II (RNAPII).</text>
</comment>
<evidence type="ECO:0000256" key="2">
    <source>
        <dbReference type="ARBA" id="ARBA00005290"/>
    </source>
</evidence>
<gene>
    <name evidence="9" type="ORF">PHAECO_LOCUS3726</name>
</gene>
<sequence length="299" mass="33827">MALIKRAKKAESFFGQVVIGPPASGKTTYCGRVHAFYKEKLNRKVEVVNLDPANENMNYNPMIDIMHLITVEDVMKNLNLGPNGALMYCMEYLEENFDWLLNQLITIKDSYLIFDMPGQVELYTHHNSIKNVFEKLEKLNYHLCAVHLVDSHYCSDPSKFISTLLLSLSTMMQIALPHVNVLSKADLLRKNASKLDFGLDFYTDVLDLDYLLGLLDDGPFTKKFKKLNAALVGLIQDYSLVGFVLLDVRSEKSLLELKSAIDKANGYIYGSGEERNIQALLSCAVGARTESERFDSDYL</sequence>
<evidence type="ECO:0000256" key="1">
    <source>
        <dbReference type="ARBA" id="ARBA00003181"/>
    </source>
</evidence>
<dbReference type="InterPro" id="IPR030231">
    <property type="entry name" value="Gpn2"/>
</dbReference>
<comment type="function">
    <text evidence="1 8">Small GTPase required for proper localization of RNA polymerase II and III (RNAPII and RNAPIII). May act at an RNAP assembly step prior to nuclear import.</text>
</comment>
<dbReference type="InterPro" id="IPR027417">
    <property type="entry name" value="P-loop_NTPase"/>
</dbReference>
<dbReference type="SUPFAM" id="SSF52540">
    <property type="entry name" value="P-loop containing nucleoside triphosphate hydrolases"/>
    <property type="match status" value="1"/>
</dbReference>
<dbReference type="Proteomes" id="UP001153737">
    <property type="component" value="Chromosome 13"/>
</dbReference>
<keyword evidence="5 8" id="KW-0378">Hydrolase</keyword>
<dbReference type="PANTHER" id="PTHR21231:SF3">
    <property type="entry name" value="GPN-LOOP GTPASE 2"/>
    <property type="match status" value="1"/>
</dbReference>
<keyword evidence="4 8" id="KW-0547">Nucleotide-binding</keyword>
<evidence type="ECO:0000256" key="7">
    <source>
        <dbReference type="ARBA" id="ARBA00046611"/>
    </source>
</evidence>
<keyword evidence="6 8" id="KW-0342">GTP-binding</keyword>
<comment type="similarity">
    <text evidence="2 8">Belongs to the GPN-loop GTPase family.</text>
</comment>
<name>A0A9P0GNI6_PHACE</name>
<evidence type="ECO:0000256" key="8">
    <source>
        <dbReference type="RuleBase" id="RU365059"/>
    </source>
</evidence>
<accession>A0A9P0GNI6</accession>
<dbReference type="GO" id="GO:0003924">
    <property type="term" value="F:GTPase activity"/>
    <property type="evidence" value="ECO:0007669"/>
    <property type="project" value="TreeGrafter"/>
</dbReference>
<dbReference type="Gene3D" id="3.40.50.300">
    <property type="entry name" value="P-loop containing nucleotide triphosphate hydrolases"/>
    <property type="match status" value="1"/>
</dbReference>